<gene>
    <name evidence="1" type="ORF">ET471_08270</name>
</gene>
<evidence type="ECO:0000313" key="1">
    <source>
        <dbReference type="EMBL" id="QAY70030.1"/>
    </source>
</evidence>
<dbReference type="AlphaFoldDB" id="A0A4P6F2H1"/>
<proteinExistence type="predicted"/>
<dbReference type="OrthoDB" id="9896702at2"/>
<protein>
    <submittedName>
        <fullName evidence="1">Uncharacterized protein</fullName>
    </submittedName>
</protein>
<dbReference type="EMBL" id="CP035493">
    <property type="protein sequence ID" value="QAY70030.1"/>
    <property type="molecule type" value="Genomic_DNA"/>
</dbReference>
<dbReference type="RefSeq" id="WP_129187543.1">
    <property type="nucleotide sequence ID" value="NZ_CP035493.1"/>
</dbReference>
<organism evidence="1 2">
    <name type="scientific">Xylanimonas protaetiae</name>
    <dbReference type="NCBI Taxonomy" id="2509457"/>
    <lineage>
        <taxon>Bacteria</taxon>
        <taxon>Bacillati</taxon>
        <taxon>Actinomycetota</taxon>
        <taxon>Actinomycetes</taxon>
        <taxon>Micrococcales</taxon>
        <taxon>Promicromonosporaceae</taxon>
        <taxon>Xylanimonas</taxon>
    </lineage>
</organism>
<keyword evidence="2" id="KW-1185">Reference proteome</keyword>
<name>A0A4P6F2H1_9MICO</name>
<accession>A0A4P6F2H1</accession>
<dbReference type="Proteomes" id="UP000292118">
    <property type="component" value="Chromosome"/>
</dbReference>
<dbReference type="KEGG" id="xya:ET471_08270"/>
<evidence type="ECO:0000313" key="2">
    <source>
        <dbReference type="Proteomes" id="UP000292118"/>
    </source>
</evidence>
<reference evidence="1 2" key="1">
    <citation type="submission" date="2019-01" db="EMBL/GenBank/DDBJ databases">
        <title>Genome sequencing of strain FW10M-9.</title>
        <authorList>
            <person name="Heo J."/>
            <person name="Kim S.-J."/>
            <person name="Kim J.-S."/>
            <person name="Hong S.-B."/>
            <person name="Kwon S.-W."/>
        </authorList>
    </citation>
    <scope>NUCLEOTIDE SEQUENCE [LARGE SCALE GENOMIC DNA]</scope>
    <source>
        <strain evidence="1 2">FW10M-9</strain>
    </source>
</reference>
<sequence length="130" mass="13645">MSAPQIGDTVAFEQHHGITLTGTVMAEELRGMSRWLEVDVDGGFHFHPAARLRVVTPAARAVPSPALAAGTSQDQPVGEVPPGLEHLITKAVGRASVAALAFVEAFRVSGLDPVSITALVDAANAWERAR</sequence>